<dbReference type="GO" id="GO:0003700">
    <property type="term" value="F:DNA-binding transcription factor activity"/>
    <property type="evidence" value="ECO:0007669"/>
    <property type="project" value="InterPro"/>
</dbReference>
<dbReference type="Gene3D" id="1.20.5.170">
    <property type="match status" value="1"/>
</dbReference>
<sequence length="301" mass="32352">MLGHPPPAYQQPPPQQQQPQQQQPPAQPPTADPNALHHSPPQPQPPGTFQTLRLRDDPPAVTQAAPRASRKRKSPATAPTDSAPPPPPGPPNPAVMHPPPPGTMQPHALPPPHTLIHPPPHMTGHPIPHPYAYPPPPADFTPGGMPPPPHPGAPRRATREDLPLNRSRTNPGRNRKAQRAFRERRDQHVKTLESRSQLLDAALASADEANRRWEECRTIVDQLRIENATLRAALQAAQAQLMAVNPSANVPMPDPGAAAVNGTNGAPPTQPPPEHGQQTPVGHDAEKKEEQGSSLGEGDKK</sequence>
<evidence type="ECO:0000313" key="2">
    <source>
        <dbReference type="EMBL" id="VWO96960.1"/>
    </source>
</evidence>
<feature type="compositionally biased region" description="Basic and acidic residues" evidence="1">
    <location>
        <begin position="180"/>
        <end position="189"/>
    </location>
</feature>
<feature type="compositionally biased region" description="Pro residues" evidence="1">
    <location>
        <begin position="1"/>
        <end position="16"/>
    </location>
</feature>
<organism evidence="2">
    <name type="scientific">Ganoderma boninense</name>
    <dbReference type="NCBI Taxonomy" id="34458"/>
    <lineage>
        <taxon>Eukaryota</taxon>
        <taxon>Fungi</taxon>
        <taxon>Dikarya</taxon>
        <taxon>Basidiomycota</taxon>
        <taxon>Agaricomycotina</taxon>
        <taxon>Agaricomycetes</taxon>
        <taxon>Polyporales</taxon>
        <taxon>Polyporaceae</taxon>
        <taxon>Ganoderma</taxon>
    </lineage>
</organism>
<dbReference type="InterPro" id="IPR046347">
    <property type="entry name" value="bZIP_sf"/>
</dbReference>
<dbReference type="CDD" id="cd14688">
    <property type="entry name" value="bZIP_YAP"/>
    <property type="match status" value="1"/>
</dbReference>
<feature type="region of interest" description="Disordered" evidence="1">
    <location>
        <begin position="246"/>
        <end position="301"/>
    </location>
</feature>
<gene>
    <name evidence="2" type="primary">I1S8Y4</name>
</gene>
<dbReference type="AlphaFoldDB" id="A0A5K1JYG6"/>
<dbReference type="EMBL" id="LR726029">
    <property type="protein sequence ID" value="VWO96960.1"/>
    <property type="molecule type" value="Genomic_DNA"/>
</dbReference>
<dbReference type="SUPFAM" id="SSF57959">
    <property type="entry name" value="Leucine zipper domain"/>
    <property type="match status" value="1"/>
</dbReference>
<feature type="compositionally biased region" description="Basic and acidic residues" evidence="1">
    <location>
        <begin position="283"/>
        <end position="301"/>
    </location>
</feature>
<evidence type="ECO:0000256" key="1">
    <source>
        <dbReference type="SAM" id="MobiDB-lite"/>
    </source>
</evidence>
<accession>A0A5K1JYG6</accession>
<name>A0A5K1JYG6_9APHY</name>
<reference evidence="2" key="1">
    <citation type="submission" date="2019-10" db="EMBL/GenBank/DDBJ databases">
        <authorList>
            <person name="Nor Muhammad N."/>
        </authorList>
    </citation>
    <scope>NUCLEOTIDE SEQUENCE</scope>
</reference>
<feature type="compositionally biased region" description="Pro residues" evidence="1">
    <location>
        <begin position="82"/>
        <end position="152"/>
    </location>
</feature>
<proteinExistence type="predicted"/>
<protein>
    <submittedName>
        <fullName evidence="2">N/A</fullName>
    </submittedName>
</protein>
<feature type="region of interest" description="Disordered" evidence="1">
    <location>
        <begin position="1"/>
        <end position="189"/>
    </location>
</feature>